<evidence type="ECO:0000256" key="2">
    <source>
        <dbReference type="SAM" id="Phobius"/>
    </source>
</evidence>
<gene>
    <name evidence="3" type="ORF">BVE86_09445</name>
</gene>
<keyword evidence="2" id="KW-1133">Transmembrane helix</keyword>
<keyword evidence="2" id="KW-0812">Transmembrane</keyword>
<feature type="coiled-coil region" evidence="1">
    <location>
        <begin position="32"/>
        <end position="59"/>
    </location>
</feature>
<keyword evidence="1" id="KW-0175">Coiled coil</keyword>
<protein>
    <submittedName>
        <fullName evidence="3">Uncharacterized protein</fullName>
    </submittedName>
</protein>
<dbReference type="AlphaFoldDB" id="A0AB36JLY9"/>
<organism evidence="3 4">
    <name type="scientific">Streptococcus azizii</name>
    <dbReference type="NCBI Taxonomy" id="1579424"/>
    <lineage>
        <taxon>Bacteria</taxon>
        <taxon>Bacillati</taxon>
        <taxon>Bacillota</taxon>
        <taxon>Bacilli</taxon>
        <taxon>Lactobacillales</taxon>
        <taxon>Streptococcaceae</taxon>
        <taxon>Streptococcus</taxon>
    </lineage>
</organism>
<dbReference type="RefSeq" id="WP_077063973.1">
    <property type="nucleotide sequence ID" value="NZ_MSPT01000022.1"/>
</dbReference>
<feature type="transmembrane region" description="Helical" evidence="2">
    <location>
        <begin position="12"/>
        <end position="32"/>
    </location>
</feature>
<name>A0AB36JLY9_9STRE</name>
<accession>A0AB36JLY9</accession>
<reference evidence="3 4" key="1">
    <citation type="submission" date="2016-12" db="EMBL/GenBank/DDBJ databases">
        <authorList>
            <person name="Gulvik C.A."/>
        </authorList>
    </citation>
    <scope>NUCLEOTIDE SEQUENCE [LARGE SCALE GENOMIC DNA]</scope>
    <source>
        <strain evidence="3 4">12-5291</strain>
    </source>
</reference>
<dbReference type="EMBL" id="MSPT01000022">
    <property type="protein sequence ID" value="ONK25723.1"/>
    <property type="molecule type" value="Genomic_DNA"/>
</dbReference>
<dbReference type="Proteomes" id="UP000188600">
    <property type="component" value="Unassembled WGS sequence"/>
</dbReference>
<keyword evidence="2" id="KW-0472">Membrane</keyword>
<sequence>MTRKFREAIANGYIFVCFIGLIISVMFLAHSVTIQQDRIEELEFNVKSLQQRDDTLTQQLQEMNRYIGYPGG</sequence>
<comment type="caution">
    <text evidence="3">The sequence shown here is derived from an EMBL/GenBank/DDBJ whole genome shotgun (WGS) entry which is preliminary data.</text>
</comment>
<evidence type="ECO:0000256" key="1">
    <source>
        <dbReference type="SAM" id="Coils"/>
    </source>
</evidence>
<proteinExistence type="predicted"/>
<evidence type="ECO:0000313" key="4">
    <source>
        <dbReference type="Proteomes" id="UP000188600"/>
    </source>
</evidence>
<evidence type="ECO:0000313" key="3">
    <source>
        <dbReference type="EMBL" id="ONK25723.1"/>
    </source>
</evidence>